<dbReference type="Pfam" id="PF12710">
    <property type="entry name" value="HAD"/>
    <property type="match status" value="1"/>
</dbReference>
<dbReference type="AlphaFoldDB" id="A0A4R6DFQ4"/>
<sequence>MTELPSWRDGRARDAILQYVADVTGGPDPLAPAERVAVFDNDGTLWTEKPVPTQLQWLVAQWAQAARTDPSLAAIQPYAAAAAGDLAWIGGAIDRHTAGDDRDLGLLFAAVTRVTAGLSVERYAEMVADFYASSTHPALGVPYAETVYQPMVELVDLLHRNDFACYVVSAGERDFMRSTIFDAFGIPPERVVGTAFGLEYVDGEVRYGNALAFFDDGPEKPVRIWSRIGQRPAIAVGNSDGDREMLEYARPGASGLRLTVHHDDDTGRGDAPYDKGAERLLGEAAEREVVVVSVRDDWDRVFPGASPAGA</sequence>
<dbReference type="CDD" id="cd01427">
    <property type="entry name" value="HAD_like"/>
    <property type="match status" value="1"/>
</dbReference>
<dbReference type="Proteomes" id="UP000295764">
    <property type="component" value="Unassembled WGS sequence"/>
</dbReference>
<accession>A0A4R6DFQ4</accession>
<gene>
    <name evidence="1" type="ORF">EDF64_110109</name>
</gene>
<dbReference type="GO" id="GO:0016787">
    <property type="term" value="F:hydrolase activity"/>
    <property type="evidence" value="ECO:0007669"/>
    <property type="project" value="UniProtKB-KW"/>
</dbReference>
<dbReference type="SUPFAM" id="SSF56784">
    <property type="entry name" value="HAD-like"/>
    <property type="match status" value="1"/>
</dbReference>
<comment type="caution">
    <text evidence="1">The sequence shown here is derived from an EMBL/GenBank/DDBJ whole genome shotgun (WGS) entry which is preliminary data.</text>
</comment>
<dbReference type="RefSeq" id="WP_133520578.1">
    <property type="nucleotide sequence ID" value="NZ_SNVW01000010.1"/>
</dbReference>
<dbReference type="InterPro" id="IPR036412">
    <property type="entry name" value="HAD-like_sf"/>
</dbReference>
<proteinExistence type="predicted"/>
<organism evidence="1 2">
    <name type="scientific">Curtobacterium flaccumfaciens</name>
    <dbReference type="NCBI Taxonomy" id="2035"/>
    <lineage>
        <taxon>Bacteria</taxon>
        <taxon>Bacillati</taxon>
        <taxon>Actinomycetota</taxon>
        <taxon>Actinomycetes</taxon>
        <taxon>Micrococcales</taxon>
        <taxon>Microbacteriaceae</taxon>
        <taxon>Curtobacterium</taxon>
    </lineage>
</organism>
<name>A0A4R6DFQ4_9MICO</name>
<protein>
    <submittedName>
        <fullName evidence="1">Haloacid dehalogenase-like hydrolase</fullName>
    </submittedName>
</protein>
<dbReference type="Gene3D" id="3.40.50.1000">
    <property type="entry name" value="HAD superfamily/HAD-like"/>
    <property type="match status" value="1"/>
</dbReference>
<reference evidence="1 2" key="1">
    <citation type="submission" date="2019-03" db="EMBL/GenBank/DDBJ databases">
        <title>Genomic analyses of the natural microbiome of Caenorhabditis elegans.</title>
        <authorList>
            <person name="Samuel B."/>
        </authorList>
    </citation>
    <scope>NUCLEOTIDE SEQUENCE [LARGE SCALE GENOMIC DNA]</scope>
    <source>
        <strain evidence="1 2">JUb65</strain>
    </source>
</reference>
<dbReference type="EMBL" id="SNVW01000010">
    <property type="protein sequence ID" value="TDN42848.1"/>
    <property type="molecule type" value="Genomic_DNA"/>
</dbReference>
<evidence type="ECO:0000313" key="1">
    <source>
        <dbReference type="EMBL" id="TDN42848.1"/>
    </source>
</evidence>
<keyword evidence="1" id="KW-0378">Hydrolase</keyword>
<dbReference type="OrthoDB" id="9799365at2"/>
<dbReference type="InterPro" id="IPR023214">
    <property type="entry name" value="HAD_sf"/>
</dbReference>
<evidence type="ECO:0000313" key="2">
    <source>
        <dbReference type="Proteomes" id="UP000295764"/>
    </source>
</evidence>